<name>A0A3G8M4Z6_9HYPH</name>
<evidence type="ECO:0000313" key="4">
    <source>
        <dbReference type="EMBL" id="AZG77033.1"/>
    </source>
</evidence>
<evidence type="ECO:0000256" key="1">
    <source>
        <dbReference type="PIRNR" id="PIRNR006386"/>
    </source>
</evidence>
<dbReference type="InterPro" id="IPR001853">
    <property type="entry name" value="DSBA-like_thioredoxin_dom"/>
</dbReference>
<dbReference type="PANTHER" id="PTHR42943">
    <property type="entry name" value="GLUTATHIONE S-TRANSFERASE KAPPA"/>
    <property type="match status" value="1"/>
</dbReference>
<feature type="domain" description="DSBA-like thioredoxin" evidence="3">
    <location>
        <begin position="5"/>
        <end position="195"/>
    </location>
</feature>
<dbReference type="CDD" id="cd03022">
    <property type="entry name" value="DsbA_HCCA_Iso"/>
    <property type="match status" value="1"/>
</dbReference>
<dbReference type="InterPro" id="IPR051924">
    <property type="entry name" value="GST_Kappa/NadH"/>
</dbReference>
<evidence type="ECO:0000256" key="2">
    <source>
        <dbReference type="PIRSR" id="PIRSR006386-1"/>
    </source>
</evidence>
<protein>
    <recommendedName>
        <fullName evidence="1">2-hydroxychromene-2-carboxylate isomerase</fullName>
        <ecNumber evidence="1">5.99.1.4</ecNumber>
    </recommendedName>
</protein>
<dbReference type="AlphaFoldDB" id="A0A3G8M4Z6"/>
<comment type="catalytic activity">
    <reaction evidence="1">
        <text>2-hydroxychromene-2-carboxylate = (3E)-4-(2-hydroxyphenyl)-2-oxobut-3-enoate</text>
        <dbReference type="Rhea" id="RHEA:27401"/>
        <dbReference type="ChEBI" id="CHEBI:59350"/>
        <dbReference type="ChEBI" id="CHEBI:59353"/>
        <dbReference type="EC" id="5.99.1.4"/>
    </reaction>
</comment>
<keyword evidence="1 4" id="KW-0413">Isomerase</keyword>
<dbReference type="InterPro" id="IPR014440">
    <property type="entry name" value="HCCAis_GSTk"/>
</dbReference>
<gene>
    <name evidence="4" type="ORF">EHO51_09980</name>
</gene>
<dbReference type="EC" id="5.99.1.4" evidence="1"/>
<dbReference type="GO" id="GO:0006749">
    <property type="term" value="P:glutathione metabolic process"/>
    <property type="evidence" value="ECO:0007669"/>
    <property type="project" value="TreeGrafter"/>
</dbReference>
<evidence type="ECO:0000313" key="5">
    <source>
        <dbReference type="Proteomes" id="UP000273982"/>
    </source>
</evidence>
<accession>A0A3G8M4Z6</accession>
<proteinExistence type="inferred from homology"/>
<dbReference type="GO" id="GO:0004364">
    <property type="term" value="F:glutathione transferase activity"/>
    <property type="evidence" value="ECO:0007669"/>
    <property type="project" value="TreeGrafter"/>
</dbReference>
<reference evidence="4 5" key="1">
    <citation type="submission" date="2018-11" db="EMBL/GenBank/DDBJ databases">
        <title>Genome squencing of methanotrophic bacteria isolated from alkaline groundwater in Korea.</title>
        <authorList>
            <person name="Nguyen L.N."/>
        </authorList>
    </citation>
    <scope>NUCLEOTIDE SEQUENCE [LARGE SCALE GENOMIC DNA]</scope>
    <source>
        <strain evidence="4 5">GW6</strain>
    </source>
</reference>
<dbReference type="Proteomes" id="UP000273982">
    <property type="component" value="Chromosome"/>
</dbReference>
<dbReference type="GO" id="GO:0004602">
    <property type="term" value="F:glutathione peroxidase activity"/>
    <property type="evidence" value="ECO:0007669"/>
    <property type="project" value="TreeGrafter"/>
</dbReference>
<dbReference type="RefSeq" id="WP_124738761.1">
    <property type="nucleotide sequence ID" value="NZ_CP034086.1"/>
</dbReference>
<dbReference type="PIRSF" id="PIRSF006386">
    <property type="entry name" value="HCCAis_GSTk"/>
    <property type="match status" value="1"/>
</dbReference>
<dbReference type="GO" id="GO:0018845">
    <property type="term" value="F:2-hydroxychromene-2-carboxylate isomerase activity"/>
    <property type="evidence" value="ECO:0007669"/>
    <property type="project" value="UniProtKB-UniRule"/>
</dbReference>
<sequence length="197" mass="22378">MTEKIEFWFEFASTYSYVAAEEIEEKAAAARIEVAWRPFLLGPIFAEQGWRDSPFNLYPAKGAYMWRDIERLCQSKGIAWRRPSAFPRNGLLAARVATALDGAEKLSDFVRAVYRANFSDDLDISDPSVLKEILRRLSLDGEATLNRANDESIKRLLRARTDEAKSRGVFGAPSFFAKEELFWGSDRLELALSALKE</sequence>
<dbReference type="SUPFAM" id="SSF52833">
    <property type="entry name" value="Thioredoxin-like"/>
    <property type="match status" value="1"/>
</dbReference>
<dbReference type="EMBL" id="CP034086">
    <property type="protein sequence ID" value="AZG77033.1"/>
    <property type="molecule type" value="Genomic_DNA"/>
</dbReference>
<dbReference type="KEGG" id="mros:EHO51_09980"/>
<feature type="active site" description="Nucleophile" evidence="2">
    <location>
        <position position="13"/>
    </location>
</feature>
<evidence type="ECO:0000259" key="3">
    <source>
        <dbReference type="Pfam" id="PF01323"/>
    </source>
</evidence>
<comment type="similarity">
    <text evidence="1">Belongs to the GST superfamily. NadH family.</text>
</comment>
<dbReference type="GO" id="GO:1901170">
    <property type="term" value="P:naphthalene catabolic process"/>
    <property type="evidence" value="ECO:0007669"/>
    <property type="project" value="InterPro"/>
</dbReference>
<organism evidence="4 5">
    <name type="scientific">Methylocystis rosea</name>
    <dbReference type="NCBI Taxonomy" id="173366"/>
    <lineage>
        <taxon>Bacteria</taxon>
        <taxon>Pseudomonadati</taxon>
        <taxon>Pseudomonadota</taxon>
        <taxon>Alphaproteobacteria</taxon>
        <taxon>Hyphomicrobiales</taxon>
        <taxon>Methylocystaceae</taxon>
        <taxon>Methylocystis</taxon>
    </lineage>
</organism>
<dbReference type="Pfam" id="PF01323">
    <property type="entry name" value="DSBA"/>
    <property type="match status" value="1"/>
</dbReference>
<dbReference type="Gene3D" id="3.40.30.10">
    <property type="entry name" value="Glutaredoxin"/>
    <property type="match status" value="1"/>
</dbReference>
<dbReference type="PANTHER" id="PTHR42943:SF2">
    <property type="entry name" value="GLUTATHIONE S-TRANSFERASE KAPPA 1"/>
    <property type="match status" value="1"/>
</dbReference>
<dbReference type="InterPro" id="IPR044087">
    <property type="entry name" value="NahD-like"/>
</dbReference>
<dbReference type="InterPro" id="IPR036249">
    <property type="entry name" value="Thioredoxin-like_sf"/>
</dbReference>